<feature type="transmembrane region" description="Helical" evidence="2">
    <location>
        <begin position="12"/>
        <end position="31"/>
    </location>
</feature>
<organism evidence="5">
    <name type="scientific">uncultured bacterium contig00006</name>
    <dbReference type="NCBI Taxonomy" id="1181498"/>
    <lineage>
        <taxon>Bacteria</taxon>
        <taxon>environmental samples</taxon>
    </lineage>
</organism>
<keyword evidence="1" id="KW-0961">Cell wall biogenesis/degradation</keyword>
<keyword evidence="1" id="KW-0862">Zinc</keyword>
<comment type="catalytic activity">
    <reaction evidence="1">
        <text>beta-D-GlcNAc-(1-&gt;4)-Mur2Ac(oyl-L-Ala-gamma-D-O-P-Glu-L-Lys-D-Ala-D-Ala)-di-trans,octa-cis-undecaprenyl diphosphate + NH4(+) = beta-D-GlcNAc-(1-&gt;4)-Mur2Ac(oyl-L-Ala-D-isoglutaminyl-L-Lys-D-Ala-D-Ala)-di-trans,octa-cis-undecaprenyl diphosphate + phosphate + H(+)</text>
        <dbReference type="Rhea" id="RHEA:57932"/>
        <dbReference type="ChEBI" id="CHEBI:15378"/>
        <dbReference type="ChEBI" id="CHEBI:28938"/>
        <dbReference type="ChEBI" id="CHEBI:43474"/>
        <dbReference type="ChEBI" id="CHEBI:62233"/>
        <dbReference type="ChEBI" id="CHEBI:143132"/>
    </reaction>
</comment>
<comment type="catalytic activity">
    <reaction evidence="1">
        <text>beta-D-GlcNAc-(1-&gt;4)-Mur2Ac(oyl-L-Ala-gamma-D-Glu-L-Lys-D-Ala-D-Ala)-di-trans,octa-cis-undecaprenyl diphosphate + ATP = beta-D-GlcNAc-(1-&gt;4)-Mur2Ac(oyl-L-Ala-gamma-D-O-P-Glu-L-Lys-D-Ala-D-Ala)-di-trans,octa-cis-undecaprenyl diphosphate + ADP</text>
        <dbReference type="Rhea" id="RHEA:59488"/>
        <dbReference type="ChEBI" id="CHEBI:30616"/>
        <dbReference type="ChEBI" id="CHEBI:60033"/>
        <dbReference type="ChEBI" id="CHEBI:143132"/>
        <dbReference type="ChEBI" id="CHEBI:456216"/>
    </reaction>
</comment>
<dbReference type="Gene3D" id="3.40.1190.10">
    <property type="entry name" value="Mur-like, catalytic domain"/>
    <property type="match status" value="1"/>
</dbReference>
<comment type="pathway">
    <text evidence="1">Cell wall biogenesis; peptidoglycan biosynthesis.</text>
</comment>
<dbReference type="PANTHER" id="PTHR23135">
    <property type="entry name" value="MUR LIGASE FAMILY MEMBER"/>
    <property type="match status" value="1"/>
</dbReference>
<name>A0A806JYH6_9BACT</name>
<dbReference type="AlphaFoldDB" id="A0A806JYH6"/>
<dbReference type="Pfam" id="PF08245">
    <property type="entry name" value="Mur_ligase_M"/>
    <property type="match status" value="1"/>
</dbReference>
<evidence type="ECO:0000259" key="3">
    <source>
        <dbReference type="Pfam" id="PF08245"/>
    </source>
</evidence>
<keyword evidence="2" id="KW-0812">Transmembrane</keyword>
<keyword evidence="2" id="KW-1133">Transmembrane helix</keyword>
<dbReference type="UniPathway" id="UPA00219"/>
<protein>
    <recommendedName>
        <fullName evidence="1">Lipid II isoglutaminyl synthase (glutamine-hydrolyzing) subunit MurT</fullName>
        <ecNumber evidence="1">6.3.5.13</ecNumber>
    </recommendedName>
</protein>
<dbReference type="GO" id="GO:0016740">
    <property type="term" value="F:transferase activity"/>
    <property type="evidence" value="ECO:0007669"/>
    <property type="project" value="UniProtKB-KW"/>
</dbReference>
<keyword evidence="1" id="KW-0547">Nucleotide-binding</keyword>
<proteinExistence type="inferred from homology"/>
<dbReference type="InterPro" id="IPR013221">
    <property type="entry name" value="Mur_ligase_cen"/>
</dbReference>
<dbReference type="EMBL" id="JQ844179">
    <property type="protein sequence ID" value="AGS51995.1"/>
    <property type="molecule type" value="Genomic_DNA"/>
</dbReference>
<dbReference type="Pfam" id="PF08353">
    <property type="entry name" value="MurT_C"/>
    <property type="match status" value="1"/>
</dbReference>
<dbReference type="GO" id="GO:0008360">
    <property type="term" value="P:regulation of cell shape"/>
    <property type="evidence" value="ECO:0007669"/>
    <property type="project" value="UniProtKB-KW"/>
</dbReference>
<reference evidence="5" key="1">
    <citation type="submission" date="2012-03" db="EMBL/GenBank/DDBJ databases">
        <title>Functional metagenomics reveals considerable lignocellulase gene clusters in the gut microbiome of a wood-feeding higher termite.</title>
        <authorList>
            <person name="Liu N."/>
        </authorList>
    </citation>
    <scope>NUCLEOTIDE SEQUENCE</scope>
</reference>
<dbReference type="GO" id="GO:0008270">
    <property type="term" value="F:zinc ion binding"/>
    <property type="evidence" value="ECO:0007669"/>
    <property type="project" value="UniProtKB-UniRule"/>
</dbReference>
<feature type="binding site" evidence="1">
    <location>
        <position position="217"/>
    </location>
    <ligand>
        <name>Zn(2+)</name>
        <dbReference type="ChEBI" id="CHEBI:29105"/>
    </ligand>
</feature>
<evidence type="ECO:0000256" key="1">
    <source>
        <dbReference type="HAMAP-Rule" id="MF_02214"/>
    </source>
</evidence>
<dbReference type="InterPro" id="IPR036565">
    <property type="entry name" value="Mur-like_cat_sf"/>
</dbReference>
<feature type="active site" evidence="1">
    <location>
        <position position="369"/>
    </location>
</feature>
<feature type="domain" description="Lipid II isoglutaminyl synthase (glutamine-hydrolyzing) subunit MurT C-terminal" evidence="4">
    <location>
        <begin position="333"/>
        <end position="441"/>
    </location>
</feature>
<feature type="binding site" evidence="1">
    <location>
        <position position="220"/>
    </location>
    <ligand>
        <name>Zn(2+)</name>
        <dbReference type="ChEBI" id="CHEBI:29105"/>
    </ligand>
</feature>
<dbReference type="GO" id="GO:0009252">
    <property type="term" value="P:peptidoglycan biosynthetic process"/>
    <property type="evidence" value="ECO:0007669"/>
    <property type="project" value="UniProtKB-UniRule"/>
</dbReference>
<feature type="domain" description="Mur ligase central" evidence="3">
    <location>
        <begin position="62"/>
        <end position="183"/>
    </location>
</feature>
<keyword evidence="1 5" id="KW-0436">Ligase</keyword>
<comment type="function">
    <text evidence="1">The lipid II isoglutaminyl synthase complex catalyzes the formation of alpha-D-isoglutamine in the cell wall lipid II stem peptide. The MurT subunit catalyzes the ATP-dependent amidation of D-glutamate residue of lipid II, converting it to an isoglutamine residue.</text>
</comment>
<dbReference type="InterPro" id="IPR043703">
    <property type="entry name" value="Lipid_II_synth_MurT"/>
</dbReference>
<sequence>MPRGGGEMKRGIVLFLAIIAGKLLCFALSLFGRGSSLPGRAALLLCPNILSKMRLPATIVAVTGSNGKTSTTELILRLAQSTGRTAISNSEGSNQTEGVVTLFLKHCSLLGRVRADIAVIESDERYCQYTFRQFAPHYIVVTNLFRDQLTRNGNNEFVCKELKKGLPAFSTLILNADDPLSASLGLNRDNVVYFAVDPIAFMESRGAPHAYDDGCRCPVCCGLMDYSYRTHNHLGAYACSFCGYARREPDHLLTNISGRSFVVDSLYDISPQMVNTMFANNIIAAFTAGTEAFGLTGEEIAQALSDYRLTNQRITEFRLGEHEGILMLSKHENSLSYNGALAATVNSRSKQKTAVIIFDQLSRKYIANDISWLWDIDFELLSDDRVKMVMLSGMFAHDLAARLAYAGIDQQKVRVQPDINAAVEYLRRNAVGELFVMTCFTDIGKFTSRLGEDEK</sequence>
<dbReference type="PANTHER" id="PTHR23135:SF7">
    <property type="entry name" value="LIPID II ISOGLUTAMINYL SYNTHASE (GLUTAMINE-HYDROLYZING) SUBUNIT MURT"/>
    <property type="match status" value="1"/>
</dbReference>
<dbReference type="GO" id="GO:0016881">
    <property type="term" value="F:acid-amino acid ligase activity"/>
    <property type="evidence" value="ECO:0007669"/>
    <property type="project" value="InterPro"/>
</dbReference>
<keyword evidence="5" id="KW-0808">Transferase</keyword>
<dbReference type="GO" id="GO:0005524">
    <property type="term" value="F:ATP binding"/>
    <property type="evidence" value="ECO:0007669"/>
    <property type="project" value="UniProtKB-UniRule"/>
</dbReference>
<keyword evidence="1" id="KW-0573">Peptidoglycan synthesis</keyword>
<keyword evidence="1" id="KW-0067">ATP-binding</keyword>
<comment type="similarity">
    <text evidence="1">Belongs to the MurCDEF family. MurT subfamily.</text>
</comment>
<dbReference type="SUPFAM" id="SSF53623">
    <property type="entry name" value="MurD-like peptide ligases, catalytic domain"/>
    <property type="match status" value="1"/>
</dbReference>
<dbReference type="GO" id="GO:0071555">
    <property type="term" value="P:cell wall organization"/>
    <property type="evidence" value="ECO:0007669"/>
    <property type="project" value="UniProtKB-KW"/>
</dbReference>
<dbReference type="GO" id="GO:0140282">
    <property type="term" value="F:carbon-nitrogen ligase activity on lipid II"/>
    <property type="evidence" value="ECO:0007669"/>
    <property type="project" value="UniProtKB-UniRule"/>
</dbReference>
<keyword evidence="1" id="KW-0133">Cell shape</keyword>
<accession>A0A806JYH6</accession>
<dbReference type="HAMAP" id="MF_02214">
    <property type="entry name" value="Lipid_II_synth_MurT"/>
    <property type="match status" value="1"/>
</dbReference>
<keyword evidence="2" id="KW-0472">Membrane</keyword>
<feature type="binding site" evidence="1">
    <location>
        <position position="242"/>
    </location>
    <ligand>
        <name>Zn(2+)</name>
        <dbReference type="ChEBI" id="CHEBI:29105"/>
    </ligand>
</feature>
<evidence type="ECO:0000256" key="2">
    <source>
        <dbReference type="SAM" id="Phobius"/>
    </source>
</evidence>
<evidence type="ECO:0000313" key="5">
    <source>
        <dbReference type="EMBL" id="AGS51995.1"/>
    </source>
</evidence>
<comment type="catalytic activity">
    <reaction evidence="1">
        <text>beta-D-GlcNAc-(1-&gt;4)-Mur2Ac(oyl-L-Ala-gamma-D-Glu-L-Lys-D-Ala-D-Ala)-di-trans,octa-cis-undecaprenyl diphosphate + L-glutamine + ATP + H2O = beta-D-GlcNAc-(1-&gt;4)-Mur2Ac(oyl-L-Ala-D-isoglutaminyl-L-Lys-D-Ala-D-Ala)-di-trans,octa-cis-undecaprenyl diphosphate + L-glutamate + ADP + phosphate + H(+)</text>
        <dbReference type="Rhea" id="RHEA:57928"/>
        <dbReference type="ChEBI" id="CHEBI:15377"/>
        <dbReference type="ChEBI" id="CHEBI:15378"/>
        <dbReference type="ChEBI" id="CHEBI:29985"/>
        <dbReference type="ChEBI" id="CHEBI:30616"/>
        <dbReference type="ChEBI" id="CHEBI:43474"/>
        <dbReference type="ChEBI" id="CHEBI:58359"/>
        <dbReference type="ChEBI" id="CHEBI:60033"/>
        <dbReference type="ChEBI" id="CHEBI:62233"/>
        <dbReference type="ChEBI" id="CHEBI:456216"/>
        <dbReference type="EC" id="6.3.5.13"/>
    </reaction>
</comment>
<gene>
    <name evidence="1" type="primary">murT</name>
</gene>
<dbReference type="EC" id="6.3.5.13" evidence="1"/>
<evidence type="ECO:0000259" key="4">
    <source>
        <dbReference type="Pfam" id="PF08353"/>
    </source>
</evidence>
<feature type="binding site" evidence="1">
    <location>
        <position position="239"/>
    </location>
    <ligand>
        <name>Zn(2+)</name>
        <dbReference type="ChEBI" id="CHEBI:29105"/>
    </ligand>
</feature>
<dbReference type="InterPro" id="IPR013564">
    <property type="entry name" value="MurT_C"/>
</dbReference>
<keyword evidence="1" id="KW-0479">Metal-binding</keyword>
<comment type="subunit">
    <text evidence="1">Forms a heterodimer with GatD.</text>
</comment>